<reference evidence="5" key="1">
    <citation type="submission" date="2021-02" db="EMBL/GenBank/DDBJ databases">
        <authorList>
            <person name="Nowell W R."/>
        </authorList>
    </citation>
    <scope>NUCLEOTIDE SEQUENCE</scope>
</reference>
<evidence type="ECO:0000259" key="4">
    <source>
        <dbReference type="Pfam" id="PF16891"/>
    </source>
</evidence>
<evidence type="ECO:0000313" key="6">
    <source>
        <dbReference type="Proteomes" id="UP000676336"/>
    </source>
</evidence>
<protein>
    <recommendedName>
        <fullName evidence="4">Serine-threonine protein phosphatase N-terminal domain-containing protein</fullName>
    </recommendedName>
</protein>
<sequence>DIDSLIELLLGDQMGNISEETIKILCAKSKEIFLRQPILLELEPPLKVCGIVE</sequence>
<name>A0A8S2TAX2_9BILA</name>
<keyword evidence="1" id="KW-0479">Metal-binding</keyword>
<dbReference type="GO" id="GO:0046872">
    <property type="term" value="F:metal ion binding"/>
    <property type="evidence" value="ECO:0007669"/>
    <property type="project" value="UniProtKB-KW"/>
</dbReference>
<dbReference type="Proteomes" id="UP000676336">
    <property type="component" value="Unassembled WGS sequence"/>
</dbReference>
<evidence type="ECO:0000313" key="5">
    <source>
        <dbReference type="EMBL" id="CAF4277687.1"/>
    </source>
</evidence>
<gene>
    <name evidence="5" type="ORF">SMN809_LOCUS25121</name>
</gene>
<dbReference type="AlphaFoldDB" id="A0A8S2TAX2"/>
<comment type="caution">
    <text evidence="5">The sequence shown here is derived from an EMBL/GenBank/DDBJ whole genome shotgun (WGS) entry which is preliminary data.</text>
</comment>
<keyword evidence="3" id="KW-0464">Manganese</keyword>
<dbReference type="InterPro" id="IPR031675">
    <property type="entry name" value="STPPase_N"/>
</dbReference>
<keyword evidence="2" id="KW-0378">Hydrolase</keyword>
<proteinExistence type="predicted"/>
<organism evidence="5 6">
    <name type="scientific">Rotaria magnacalcarata</name>
    <dbReference type="NCBI Taxonomy" id="392030"/>
    <lineage>
        <taxon>Eukaryota</taxon>
        <taxon>Metazoa</taxon>
        <taxon>Spiralia</taxon>
        <taxon>Gnathifera</taxon>
        <taxon>Rotifera</taxon>
        <taxon>Eurotatoria</taxon>
        <taxon>Bdelloidea</taxon>
        <taxon>Philodinida</taxon>
        <taxon>Philodinidae</taxon>
        <taxon>Rotaria</taxon>
    </lineage>
</organism>
<evidence type="ECO:0000256" key="3">
    <source>
        <dbReference type="ARBA" id="ARBA00023211"/>
    </source>
</evidence>
<dbReference type="GO" id="GO:0016787">
    <property type="term" value="F:hydrolase activity"/>
    <property type="evidence" value="ECO:0007669"/>
    <property type="project" value="UniProtKB-KW"/>
</dbReference>
<evidence type="ECO:0000256" key="1">
    <source>
        <dbReference type="ARBA" id="ARBA00022723"/>
    </source>
</evidence>
<feature type="non-terminal residue" evidence="5">
    <location>
        <position position="1"/>
    </location>
</feature>
<dbReference type="Pfam" id="PF16891">
    <property type="entry name" value="STPPase_N"/>
    <property type="match status" value="1"/>
</dbReference>
<accession>A0A8S2TAX2</accession>
<feature type="domain" description="Serine-threonine protein phosphatase N-terminal" evidence="4">
    <location>
        <begin position="2"/>
        <end position="43"/>
    </location>
</feature>
<evidence type="ECO:0000256" key="2">
    <source>
        <dbReference type="ARBA" id="ARBA00022801"/>
    </source>
</evidence>
<dbReference type="EMBL" id="CAJOBI010031943">
    <property type="protein sequence ID" value="CAF4277687.1"/>
    <property type="molecule type" value="Genomic_DNA"/>
</dbReference>